<proteinExistence type="predicted"/>
<evidence type="ECO:0000313" key="2">
    <source>
        <dbReference type="Proteomes" id="UP000807342"/>
    </source>
</evidence>
<dbReference type="EMBL" id="MU152518">
    <property type="protein sequence ID" value="KAF9440456.1"/>
    <property type="molecule type" value="Genomic_DNA"/>
</dbReference>
<name>A0A9P5WZ08_9AGAR</name>
<gene>
    <name evidence="1" type="ORF">P691DRAFT_782304</name>
</gene>
<keyword evidence="2" id="KW-1185">Reference proteome</keyword>
<sequence length="137" mass="15533">MSSQKTSKCQLMLMLDRDLRRGEGLKINVVFGKSFCDDREAPVKHKPISSRVHRCLAKASATTEHFHSEATVKHDTIAANTSLLSSEKTVLHPDFARLGAYSDGRIYSTTGNRDYECNGDHILSAHRHRYTGSWRWE</sequence>
<dbReference type="AlphaFoldDB" id="A0A9P5WZ08"/>
<evidence type="ECO:0000313" key="1">
    <source>
        <dbReference type="EMBL" id="KAF9440456.1"/>
    </source>
</evidence>
<organism evidence="1 2">
    <name type="scientific">Macrolepiota fuliginosa MF-IS2</name>
    <dbReference type="NCBI Taxonomy" id="1400762"/>
    <lineage>
        <taxon>Eukaryota</taxon>
        <taxon>Fungi</taxon>
        <taxon>Dikarya</taxon>
        <taxon>Basidiomycota</taxon>
        <taxon>Agaricomycotina</taxon>
        <taxon>Agaricomycetes</taxon>
        <taxon>Agaricomycetidae</taxon>
        <taxon>Agaricales</taxon>
        <taxon>Agaricineae</taxon>
        <taxon>Agaricaceae</taxon>
        <taxon>Macrolepiota</taxon>
    </lineage>
</organism>
<accession>A0A9P5WZ08</accession>
<comment type="caution">
    <text evidence="1">The sequence shown here is derived from an EMBL/GenBank/DDBJ whole genome shotgun (WGS) entry which is preliminary data.</text>
</comment>
<reference evidence="1" key="1">
    <citation type="submission" date="2020-11" db="EMBL/GenBank/DDBJ databases">
        <authorList>
            <consortium name="DOE Joint Genome Institute"/>
            <person name="Ahrendt S."/>
            <person name="Riley R."/>
            <person name="Andreopoulos W."/>
            <person name="Labutti K."/>
            <person name="Pangilinan J."/>
            <person name="Ruiz-Duenas F.J."/>
            <person name="Barrasa J.M."/>
            <person name="Sanchez-Garcia M."/>
            <person name="Camarero S."/>
            <person name="Miyauchi S."/>
            <person name="Serrano A."/>
            <person name="Linde D."/>
            <person name="Babiker R."/>
            <person name="Drula E."/>
            <person name="Ayuso-Fernandez I."/>
            <person name="Pacheco R."/>
            <person name="Padilla G."/>
            <person name="Ferreira P."/>
            <person name="Barriuso J."/>
            <person name="Kellner H."/>
            <person name="Castanera R."/>
            <person name="Alfaro M."/>
            <person name="Ramirez L."/>
            <person name="Pisabarro A.G."/>
            <person name="Kuo A."/>
            <person name="Tritt A."/>
            <person name="Lipzen A."/>
            <person name="He G."/>
            <person name="Yan M."/>
            <person name="Ng V."/>
            <person name="Cullen D."/>
            <person name="Martin F."/>
            <person name="Rosso M.-N."/>
            <person name="Henrissat B."/>
            <person name="Hibbett D."/>
            <person name="Martinez A.T."/>
            <person name="Grigoriev I.V."/>
        </authorList>
    </citation>
    <scope>NUCLEOTIDE SEQUENCE</scope>
    <source>
        <strain evidence="1">MF-IS2</strain>
    </source>
</reference>
<dbReference type="Proteomes" id="UP000807342">
    <property type="component" value="Unassembled WGS sequence"/>
</dbReference>
<protein>
    <submittedName>
        <fullName evidence="1">Uncharacterized protein</fullName>
    </submittedName>
</protein>